<dbReference type="WBParaSite" id="Minc3s00084g04009">
    <property type="protein sequence ID" value="Minc3s00084g04009"/>
    <property type="gene ID" value="Minc3s00084g04009"/>
</dbReference>
<reference evidence="2" key="1">
    <citation type="submission" date="2022-11" db="UniProtKB">
        <authorList>
            <consortium name="WormBaseParasite"/>
        </authorList>
    </citation>
    <scope>IDENTIFICATION</scope>
</reference>
<dbReference type="Gene3D" id="3.10.180.20">
    <property type="entry name" value="N-Acetylglucosaminyltransferase I, Domain 2"/>
    <property type="match status" value="1"/>
</dbReference>
<evidence type="ECO:0000313" key="1">
    <source>
        <dbReference type="Proteomes" id="UP000887563"/>
    </source>
</evidence>
<proteinExistence type="predicted"/>
<dbReference type="Proteomes" id="UP000887563">
    <property type="component" value="Unplaced"/>
</dbReference>
<keyword evidence="1" id="KW-1185">Reference proteome</keyword>
<organism evidence="1 2">
    <name type="scientific">Meloidogyne incognita</name>
    <name type="common">Southern root-knot nematode worm</name>
    <name type="synonym">Oxyuris incognita</name>
    <dbReference type="NCBI Taxonomy" id="6306"/>
    <lineage>
        <taxon>Eukaryota</taxon>
        <taxon>Metazoa</taxon>
        <taxon>Ecdysozoa</taxon>
        <taxon>Nematoda</taxon>
        <taxon>Chromadorea</taxon>
        <taxon>Rhabditida</taxon>
        <taxon>Tylenchina</taxon>
        <taxon>Tylenchomorpha</taxon>
        <taxon>Tylenchoidea</taxon>
        <taxon>Meloidogynidae</taxon>
        <taxon>Meloidogyninae</taxon>
        <taxon>Meloidogyne</taxon>
        <taxon>Meloidogyne incognita group</taxon>
    </lineage>
</organism>
<protein>
    <submittedName>
        <fullName evidence="2">Uncharacterized protein</fullName>
    </submittedName>
</protein>
<evidence type="ECO:0000313" key="2">
    <source>
        <dbReference type="WBParaSite" id="Minc3s00084g04009"/>
    </source>
</evidence>
<dbReference type="AlphaFoldDB" id="A0A914KR83"/>
<accession>A0A914KR83</accession>
<name>A0A914KR83_MELIC</name>
<sequence>MADIRAGMMRTAYLGVVPFFTSDTQLYAVHYAVNISEFGIISSHKIYDNAWDLKSKYLDFSELYCTPKTWTGICDPYSESMRNWFKTKGWIKRLELWGNMTVF</sequence>